<keyword evidence="4" id="KW-1185">Reference proteome</keyword>
<dbReference type="NCBIfam" id="NF005973">
    <property type="entry name" value="PRK08059.1"/>
    <property type="match status" value="1"/>
</dbReference>
<proteinExistence type="predicted"/>
<dbReference type="InterPro" id="IPR003029">
    <property type="entry name" value="S1_domain"/>
</dbReference>
<dbReference type="CDD" id="cd05692">
    <property type="entry name" value="S1_RPS1_repeat_hs4"/>
    <property type="match status" value="1"/>
</dbReference>
<evidence type="ECO:0000256" key="1">
    <source>
        <dbReference type="SAM" id="MobiDB-lite"/>
    </source>
</evidence>
<protein>
    <submittedName>
        <fullName evidence="3">General stress protein 13</fullName>
    </submittedName>
</protein>
<dbReference type="SMART" id="SM00316">
    <property type="entry name" value="S1"/>
    <property type="match status" value="1"/>
</dbReference>
<reference evidence="3 4" key="1">
    <citation type="submission" date="2019-07" db="EMBL/GenBank/DDBJ databases">
        <title>Genome sequence of 2 isolates from Red Sea Mangroves.</title>
        <authorList>
            <person name="Sefrji F."/>
            <person name="Michoud G."/>
            <person name="Merlino G."/>
            <person name="Daffonchio D."/>
        </authorList>
    </citation>
    <scope>NUCLEOTIDE SEQUENCE [LARGE SCALE GENOMIC DNA]</scope>
    <source>
        <strain evidence="3 4">R1DC41</strain>
    </source>
</reference>
<dbReference type="NCBIfam" id="NF040579">
    <property type="entry name" value="S1_dom_CvfD"/>
    <property type="match status" value="1"/>
</dbReference>
<dbReference type="Proteomes" id="UP000593626">
    <property type="component" value="Chromosome"/>
</dbReference>
<dbReference type="GO" id="GO:0003729">
    <property type="term" value="F:mRNA binding"/>
    <property type="evidence" value="ECO:0007669"/>
    <property type="project" value="UniProtKB-ARBA"/>
</dbReference>
<dbReference type="SUPFAM" id="SSF50249">
    <property type="entry name" value="Nucleic acid-binding proteins"/>
    <property type="match status" value="1"/>
</dbReference>
<dbReference type="InterPro" id="IPR050437">
    <property type="entry name" value="Ribos_protein_bS1-like"/>
</dbReference>
<evidence type="ECO:0000259" key="2">
    <source>
        <dbReference type="PROSITE" id="PS50126"/>
    </source>
</evidence>
<dbReference type="FunFam" id="2.40.50.140:FF:000051">
    <property type="entry name" value="RNA-binding transcriptional accessory protein"/>
    <property type="match status" value="1"/>
</dbReference>
<feature type="compositionally biased region" description="Basic residues" evidence="1">
    <location>
        <begin position="89"/>
        <end position="100"/>
    </location>
</feature>
<dbReference type="GO" id="GO:0003735">
    <property type="term" value="F:structural constituent of ribosome"/>
    <property type="evidence" value="ECO:0007669"/>
    <property type="project" value="TreeGrafter"/>
</dbReference>
<dbReference type="Pfam" id="PF00575">
    <property type="entry name" value="S1"/>
    <property type="match status" value="1"/>
</dbReference>
<dbReference type="PANTHER" id="PTHR10724">
    <property type="entry name" value="30S RIBOSOMAL PROTEIN S1"/>
    <property type="match status" value="1"/>
</dbReference>
<dbReference type="PROSITE" id="PS50126">
    <property type="entry name" value="S1"/>
    <property type="match status" value="1"/>
</dbReference>
<organism evidence="3 4">
    <name type="scientific">Mangrovibacillus cuniculi</name>
    <dbReference type="NCBI Taxonomy" id="2593652"/>
    <lineage>
        <taxon>Bacteria</taxon>
        <taxon>Bacillati</taxon>
        <taxon>Bacillota</taxon>
        <taxon>Bacilli</taxon>
        <taxon>Bacillales</taxon>
        <taxon>Bacillaceae</taxon>
        <taxon>Mangrovibacillus</taxon>
    </lineage>
</organism>
<dbReference type="Gene3D" id="2.40.50.140">
    <property type="entry name" value="Nucleic acid-binding proteins"/>
    <property type="match status" value="1"/>
</dbReference>
<name>A0A7S8CCA5_9BACI</name>
<dbReference type="GO" id="GO:0006412">
    <property type="term" value="P:translation"/>
    <property type="evidence" value="ECO:0007669"/>
    <property type="project" value="TreeGrafter"/>
</dbReference>
<dbReference type="AlphaFoldDB" id="A0A7S8CCA5"/>
<dbReference type="KEGG" id="mcui:G8O30_10425"/>
<dbReference type="GO" id="GO:0005737">
    <property type="term" value="C:cytoplasm"/>
    <property type="evidence" value="ECO:0007669"/>
    <property type="project" value="UniProtKB-ARBA"/>
</dbReference>
<evidence type="ECO:0000313" key="3">
    <source>
        <dbReference type="EMBL" id="QPC47334.1"/>
    </source>
</evidence>
<accession>A0A7S8CCA5</accession>
<sequence>MTTKYQQGDVLEGKVTGVQAYGAFVALDEETQGLVHISEITHGFVKDVNEHLKVGDSVKVKVLSVDEAAGKISLSIRATEEAPAEQPKAAKKAPQARRRQAAPTVAHTDNDAAGFNTLKDKLQEWIEQSNREDLIKK</sequence>
<feature type="domain" description="S1 motif" evidence="2">
    <location>
        <begin position="8"/>
        <end position="77"/>
    </location>
</feature>
<dbReference type="RefSeq" id="WP_239672005.1">
    <property type="nucleotide sequence ID" value="NZ_CP049742.1"/>
</dbReference>
<dbReference type="EMBL" id="CP049742">
    <property type="protein sequence ID" value="QPC47334.1"/>
    <property type="molecule type" value="Genomic_DNA"/>
</dbReference>
<gene>
    <name evidence="3" type="primary">yugI</name>
    <name evidence="3" type="ORF">G8O30_10425</name>
</gene>
<feature type="region of interest" description="Disordered" evidence="1">
    <location>
        <begin position="78"/>
        <end position="113"/>
    </location>
</feature>
<dbReference type="InterPro" id="IPR012340">
    <property type="entry name" value="NA-bd_OB-fold"/>
</dbReference>
<evidence type="ECO:0000313" key="4">
    <source>
        <dbReference type="Proteomes" id="UP000593626"/>
    </source>
</evidence>